<feature type="transmembrane region" description="Helical" evidence="1">
    <location>
        <begin position="161"/>
        <end position="182"/>
    </location>
</feature>
<accession>A0A1I4QUR7</accession>
<feature type="transmembrane region" description="Helical" evidence="1">
    <location>
        <begin position="12"/>
        <end position="32"/>
    </location>
</feature>
<evidence type="ECO:0000256" key="1">
    <source>
        <dbReference type="SAM" id="Phobius"/>
    </source>
</evidence>
<keyword evidence="4" id="KW-1185">Reference proteome</keyword>
<proteinExistence type="predicted"/>
<dbReference type="EMBL" id="FOUU01000001">
    <property type="protein sequence ID" value="SFM43747.1"/>
    <property type="molecule type" value="Genomic_DNA"/>
</dbReference>
<dbReference type="Proteomes" id="UP000199611">
    <property type="component" value="Unassembled WGS sequence"/>
</dbReference>
<keyword evidence="1" id="KW-0812">Transmembrane</keyword>
<reference evidence="3 4" key="1">
    <citation type="submission" date="2016-10" db="EMBL/GenBank/DDBJ databases">
        <authorList>
            <person name="de Groot N.N."/>
        </authorList>
    </citation>
    <scope>NUCLEOTIDE SEQUENCE [LARGE SCALE GENOMIC DNA]</scope>
    <source>
        <strain evidence="3 4">DSM 9990</strain>
    </source>
</reference>
<sequence>MEAIALLGRLLGLSFVSGINLYATIAVVGLAVKFKAVSNVPPELYVLANDGVIGLALVLYFLEFVADKIPGLDTMWDLLHTFIRPFGGALLAFLSVANGSPVAEVVAFMLGMFIAGLAHATKAGTRMVLQISPEPVSNVVASVGEDVIAVSMAYIAMKHPFLSFFIVLAIGVVLWFVLPVLFNAVSMMLRGLWWRISGRYSSLEDFSDLPEKWKTVWSKVRESEERVKWCGPAFVRSVPSTRRFSSGWLVITEAGVYFCLRRMGRKRVIFRRGTGFVWICRPGRLFYLCRIYFDTGEEWEFFINAASEKFFRAKLFELEKKA</sequence>
<evidence type="ECO:0000313" key="3">
    <source>
        <dbReference type="EMBL" id="SFM43747.1"/>
    </source>
</evidence>
<gene>
    <name evidence="3" type="ORF">SAMN05660836_00232</name>
</gene>
<name>A0A1I4QUR7_9BACT</name>
<dbReference type="Pfam" id="PF13548">
    <property type="entry name" value="DUF4126"/>
    <property type="match status" value="1"/>
</dbReference>
<dbReference type="OrthoDB" id="181455at2"/>
<keyword evidence="1" id="KW-1133">Transmembrane helix</keyword>
<dbReference type="AlphaFoldDB" id="A0A1I4QUR7"/>
<dbReference type="STRING" id="39841.SAMN05660836_00232"/>
<feature type="transmembrane region" description="Helical" evidence="1">
    <location>
        <begin position="102"/>
        <end position="120"/>
    </location>
</feature>
<keyword evidence="1" id="KW-0472">Membrane</keyword>
<dbReference type="RefSeq" id="WP_093392822.1">
    <property type="nucleotide sequence ID" value="NZ_FOUU01000001.1"/>
</dbReference>
<dbReference type="InterPro" id="IPR025196">
    <property type="entry name" value="DUF4126"/>
</dbReference>
<evidence type="ECO:0000313" key="4">
    <source>
        <dbReference type="Proteomes" id="UP000199611"/>
    </source>
</evidence>
<organism evidence="3 4">
    <name type="scientific">Thermodesulforhabdus norvegica</name>
    <dbReference type="NCBI Taxonomy" id="39841"/>
    <lineage>
        <taxon>Bacteria</taxon>
        <taxon>Pseudomonadati</taxon>
        <taxon>Thermodesulfobacteriota</taxon>
        <taxon>Syntrophobacteria</taxon>
        <taxon>Syntrophobacterales</taxon>
        <taxon>Thermodesulforhabdaceae</taxon>
        <taxon>Thermodesulforhabdus</taxon>
    </lineage>
</organism>
<feature type="domain" description="DUF4126" evidence="2">
    <location>
        <begin position="11"/>
        <end position="178"/>
    </location>
</feature>
<protein>
    <recommendedName>
        <fullName evidence="2">DUF4126 domain-containing protein</fullName>
    </recommendedName>
</protein>
<evidence type="ECO:0000259" key="2">
    <source>
        <dbReference type="Pfam" id="PF13548"/>
    </source>
</evidence>
<feature type="transmembrane region" description="Helical" evidence="1">
    <location>
        <begin position="44"/>
        <end position="66"/>
    </location>
</feature>